<evidence type="ECO:0000256" key="8">
    <source>
        <dbReference type="ARBA" id="ARBA00030473"/>
    </source>
</evidence>
<evidence type="ECO:0000313" key="14">
    <source>
        <dbReference type="EMBL" id="ABD71733.1"/>
    </source>
</evidence>
<accession>Q21R70</accession>
<dbReference type="InterPro" id="IPR008928">
    <property type="entry name" value="6-hairpin_glycosidase_sf"/>
</dbReference>
<evidence type="ECO:0000256" key="5">
    <source>
        <dbReference type="ARBA" id="ARBA00022801"/>
    </source>
</evidence>
<dbReference type="InterPro" id="IPR045582">
    <property type="entry name" value="Trehalase-like_N"/>
</dbReference>
<dbReference type="Gene3D" id="1.50.10.10">
    <property type="match status" value="1"/>
</dbReference>
<keyword evidence="7" id="KW-0326">Glycosidase</keyword>
<keyword evidence="5 14" id="KW-0378">Hydrolase</keyword>
<dbReference type="FunFam" id="1.50.10.10:FF:000005">
    <property type="entry name" value="Glycosyl hydrolase, glucoamylase"/>
    <property type="match status" value="1"/>
</dbReference>
<dbReference type="RefSeq" id="WP_011466295.1">
    <property type="nucleotide sequence ID" value="NC_007908.1"/>
</dbReference>
<dbReference type="InterPro" id="IPR011613">
    <property type="entry name" value="GH15-like"/>
</dbReference>
<protein>
    <recommendedName>
        <fullName evidence="4">Trehalase</fullName>
        <ecNumber evidence="3">3.2.1.28</ecNumber>
    </recommendedName>
    <alternativeName>
        <fullName evidence="8">Alpha,alpha-trehalase</fullName>
    </alternativeName>
    <alternativeName>
        <fullName evidence="9">Alpha,alpha-trehalose glucohydrolase</fullName>
    </alternativeName>
</protein>
<evidence type="ECO:0000256" key="9">
    <source>
        <dbReference type="ARBA" id="ARBA00031637"/>
    </source>
</evidence>
<dbReference type="SUPFAM" id="SSF48208">
    <property type="entry name" value="Six-hairpin glycosidases"/>
    <property type="match status" value="1"/>
</dbReference>
<evidence type="ECO:0000256" key="4">
    <source>
        <dbReference type="ARBA" id="ARBA00019905"/>
    </source>
</evidence>
<evidence type="ECO:0000256" key="2">
    <source>
        <dbReference type="ARBA" id="ARBA00006188"/>
    </source>
</evidence>
<dbReference type="eggNOG" id="COG3387">
    <property type="taxonomic scope" value="Bacteria"/>
</dbReference>
<dbReference type="CAZy" id="GH15">
    <property type="family name" value="Glycoside Hydrolase Family 15"/>
</dbReference>
<dbReference type="InterPro" id="IPR012341">
    <property type="entry name" value="6hp_glycosidase-like_sf"/>
</dbReference>
<dbReference type="Pfam" id="PF19291">
    <property type="entry name" value="TREH_N"/>
    <property type="match status" value="1"/>
</dbReference>
<organism evidence="14 15">
    <name type="scientific">Albidiferax ferrireducens (strain ATCC BAA-621 / DSM 15236 / T118)</name>
    <name type="common">Rhodoferax ferrireducens</name>
    <dbReference type="NCBI Taxonomy" id="338969"/>
    <lineage>
        <taxon>Bacteria</taxon>
        <taxon>Pseudomonadati</taxon>
        <taxon>Pseudomonadota</taxon>
        <taxon>Betaproteobacteria</taxon>
        <taxon>Burkholderiales</taxon>
        <taxon>Comamonadaceae</taxon>
        <taxon>Rhodoferax</taxon>
    </lineage>
</organism>
<keyword evidence="6" id="KW-0119">Carbohydrate metabolism</keyword>
<dbReference type="Pfam" id="PF00723">
    <property type="entry name" value="Glyco_hydro_15"/>
    <property type="match status" value="1"/>
</dbReference>
<dbReference type="KEGG" id="rfr:Rfer_4035"/>
<evidence type="ECO:0000256" key="6">
    <source>
        <dbReference type="ARBA" id="ARBA00023277"/>
    </source>
</evidence>
<evidence type="ECO:0000256" key="3">
    <source>
        <dbReference type="ARBA" id="ARBA00012757"/>
    </source>
</evidence>
<dbReference type="PANTHER" id="PTHR31616">
    <property type="entry name" value="TREHALASE"/>
    <property type="match status" value="1"/>
</dbReference>
<comment type="catalytic activity">
    <reaction evidence="1">
        <text>alpha,alpha-trehalose + H2O = alpha-D-glucose + beta-D-glucose</text>
        <dbReference type="Rhea" id="RHEA:32675"/>
        <dbReference type="ChEBI" id="CHEBI:15377"/>
        <dbReference type="ChEBI" id="CHEBI:15903"/>
        <dbReference type="ChEBI" id="CHEBI:16551"/>
        <dbReference type="ChEBI" id="CHEBI:17925"/>
        <dbReference type="EC" id="3.2.1.28"/>
    </reaction>
</comment>
<reference evidence="15" key="1">
    <citation type="submission" date="2006-02" db="EMBL/GenBank/DDBJ databases">
        <title>Complete sequence of chromosome of Rhodoferax ferrireducens DSM 15236.</title>
        <authorList>
            <person name="Copeland A."/>
            <person name="Lucas S."/>
            <person name="Lapidus A."/>
            <person name="Barry K."/>
            <person name="Detter J.C."/>
            <person name="Glavina del Rio T."/>
            <person name="Hammon N."/>
            <person name="Israni S."/>
            <person name="Pitluck S."/>
            <person name="Brettin T."/>
            <person name="Bruce D."/>
            <person name="Han C."/>
            <person name="Tapia R."/>
            <person name="Gilna P."/>
            <person name="Kiss H."/>
            <person name="Schmutz J."/>
            <person name="Larimer F."/>
            <person name="Land M."/>
            <person name="Kyrpides N."/>
            <person name="Ivanova N."/>
            <person name="Richardson P."/>
        </authorList>
    </citation>
    <scope>NUCLEOTIDE SEQUENCE [LARGE SCALE GENOMIC DNA]</scope>
    <source>
        <strain evidence="15">ATCC BAA-621 / DSM 15236 / T118</strain>
    </source>
</reference>
<keyword evidence="15" id="KW-1185">Reference proteome</keyword>
<dbReference type="STRING" id="338969.Rfer_4035"/>
<dbReference type="GO" id="GO:0004555">
    <property type="term" value="F:alpha,alpha-trehalase activity"/>
    <property type="evidence" value="ECO:0007669"/>
    <property type="project" value="UniProtKB-EC"/>
</dbReference>
<dbReference type="EC" id="3.2.1.28" evidence="3"/>
<dbReference type="AlphaFoldDB" id="Q21R70"/>
<evidence type="ECO:0000259" key="12">
    <source>
        <dbReference type="Pfam" id="PF00723"/>
    </source>
</evidence>
<comment type="similarity">
    <text evidence="2">Belongs to the glycosyl hydrolase 15 family.</text>
</comment>
<evidence type="ECO:0000256" key="11">
    <source>
        <dbReference type="ARBA" id="ARBA00060615"/>
    </source>
</evidence>
<gene>
    <name evidence="14" type="ordered locus">Rfer_4035</name>
</gene>
<dbReference type="Proteomes" id="UP000008332">
    <property type="component" value="Chromosome"/>
</dbReference>
<dbReference type="HOGENOM" id="CLU_010399_2_0_4"/>
<evidence type="ECO:0000256" key="10">
    <source>
        <dbReference type="ARBA" id="ARBA00053030"/>
    </source>
</evidence>
<dbReference type="GO" id="GO:0005993">
    <property type="term" value="P:trehalose catabolic process"/>
    <property type="evidence" value="ECO:0007669"/>
    <property type="project" value="UniProtKB-ARBA"/>
</dbReference>
<feature type="domain" description="Trehalase-like N-terminal" evidence="13">
    <location>
        <begin position="3"/>
        <end position="193"/>
    </location>
</feature>
<evidence type="ECO:0000313" key="15">
    <source>
        <dbReference type="Proteomes" id="UP000008332"/>
    </source>
</evidence>
<dbReference type="PANTHER" id="PTHR31616:SF0">
    <property type="entry name" value="GLUCAN 1,4-ALPHA-GLUCOSIDASE"/>
    <property type="match status" value="1"/>
</dbReference>
<evidence type="ECO:0000256" key="7">
    <source>
        <dbReference type="ARBA" id="ARBA00023295"/>
    </source>
</evidence>
<sequence>MPLPIQDYALIGDCHTAALVGRDGSIDWLCLPRFDAGACFAALLGSPDHGRWLLAPAAEVRAVRRRYRDGTLILETEFDTDDGAVRVIDCMPLSKERCDLVRIVEGLRGRVHMRMELVIRFDYGAIVPWVRRTDGTLLATAGPDTLELHTTVPTHGEQMKTVAEFEVGAGERMAFVLSYRPSHEAQQPPIDPEQALQQTQDDWLTWSQRCTYQGRWRAAVLRSLITLKALTYQSTGGIVAAPTSSLPEQRAGVRNWDYRYCWLRDATFTLNALLLTGYTEEALAWREWLLRAVAGSPADLQILYSVTGVRRLDEIELDWLPGYGHAAPVRVGNAAAKQFQLDVYGEVMDTLHLVRAAGLPPEPHVWEIQRALLDFLDTHWQGPDEGIWEMRGPQRQFTHSKVMAWLAFDRAVKAVERFGLDGPVNTWRVTRDTIHAQVCELGFDARRNSFVQYYGAADLDASLLMIPLVGFLPPDDARVRGTVEAIQRELMVDGLVMRYATASGVDRLPPGEGAFLPCTFWLADSLALIDRRDEAEALFERLLALCNDVGLLSEEFDPRSGDMLGNFPLALTHVALVNTAWLLSLPQRQIEKSCEQGERPAAAVPPPVQSP</sequence>
<evidence type="ECO:0000259" key="13">
    <source>
        <dbReference type="Pfam" id="PF19291"/>
    </source>
</evidence>
<feature type="domain" description="GH15-like" evidence="12">
    <location>
        <begin position="217"/>
        <end position="581"/>
    </location>
</feature>
<dbReference type="EMBL" id="CP000267">
    <property type="protein sequence ID" value="ABD71733.1"/>
    <property type="molecule type" value="Genomic_DNA"/>
</dbReference>
<comment type="pathway">
    <text evidence="11">Glycan degradation; trehalose degradation; D-glucose from alpha,alpha-trehalose: step 1/1.</text>
</comment>
<name>Q21R70_ALBFT</name>
<evidence type="ECO:0000256" key="1">
    <source>
        <dbReference type="ARBA" id="ARBA00001576"/>
    </source>
</evidence>
<dbReference type="OrthoDB" id="3902805at2"/>
<proteinExistence type="inferred from homology"/>
<comment type="cofactor">
    <cofactor evidence="10">
        <name>phosphate</name>
        <dbReference type="ChEBI" id="CHEBI:43474"/>
    </cofactor>
</comment>